<dbReference type="GO" id="GO:0016339">
    <property type="term" value="P:calcium-dependent cell-cell adhesion via plasma membrane cell adhesion molecules"/>
    <property type="evidence" value="ECO:0007669"/>
    <property type="project" value="TreeGrafter"/>
</dbReference>
<dbReference type="SUPFAM" id="SSF49313">
    <property type="entry name" value="Cadherin-like"/>
    <property type="match status" value="5"/>
</dbReference>
<evidence type="ECO:0000256" key="17">
    <source>
        <dbReference type="ARBA" id="ARBA00023180"/>
    </source>
</evidence>
<dbReference type="FunFam" id="2.60.40.60:FF:000095">
    <property type="entry name" value="Cadherin 13"/>
    <property type="match status" value="1"/>
</dbReference>
<dbReference type="GO" id="GO:0045296">
    <property type="term" value="F:cadherin binding"/>
    <property type="evidence" value="ECO:0007669"/>
    <property type="project" value="TreeGrafter"/>
</dbReference>
<organism evidence="21 22">
    <name type="scientific">Petromyzon marinus</name>
    <name type="common">Sea lamprey</name>
    <dbReference type="NCBI Taxonomy" id="7757"/>
    <lineage>
        <taxon>Eukaryota</taxon>
        <taxon>Metazoa</taxon>
        <taxon>Chordata</taxon>
        <taxon>Craniata</taxon>
        <taxon>Vertebrata</taxon>
        <taxon>Cyclostomata</taxon>
        <taxon>Hyperoartia</taxon>
        <taxon>Petromyzontiformes</taxon>
        <taxon>Petromyzontidae</taxon>
        <taxon>Petromyzon</taxon>
    </lineage>
</organism>
<dbReference type="GO" id="GO:0000902">
    <property type="term" value="P:cell morphogenesis"/>
    <property type="evidence" value="ECO:0007669"/>
    <property type="project" value="TreeGrafter"/>
</dbReference>
<evidence type="ECO:0000313" key="21">
    <source>
        <dbReference type="Proteomes" id="UP001318040"/>
    </source>
</evidence>
<evidence type="ECO:0000256" key="5">
    <source>
        <dbReference type="ARBA" id="ARBA00004536"/>
    </source>
</evidence>
<evidence type="ECO:0000256" key="9">
    <source>
        <dbReference type="ARBA" id="ARBA00022692"/>
    </source>
</evidence>
<dbReference type="GO" id="GO:0016342">
    <property type="term" value="C:catenin complex"/>
    <property type="evidence" value="ECO:0007669"/>
    <property type="project" value="TreeGrafter"/>
</dbReference>
<dbReference type="GO" id="GO:0007416">
    <property type="term" value="P:synapse assembly"/>
    <property type="evidence" value="ECO:0007669"/>
    <property type="project" value="TreeGrafter"/>
</dbReference>
<feature type="domain" description="Cadherin" evidence="20">
    <location>
        <begin position="378"/>
        <end position="486"/>
    </location>
</feature>
<proteinExistence type="predicted"/>
<dbReference type="InterPro" id="IPR039808">
    <property type="entry name" value="Cadherin"/>
</dbReference>
<name>A0AAJ7XGF7_PETMA</name>
<keyword evidence="19" id="KW-1133">Transmembrane helix</keyword>
<evidence type="ECO:0000256" key="3">
    <source>
        <dbReference type="ARBA" id="ARBA00004251"/>
    </source>
</evidence>
<keyword evidence="13 18" id="KW-0106">Calcium</keyword>
<dbReference type="GO" id="GO:0045177">
    <property type="term" value="C:apical part of cell"/>
    <property type="evidence" value="ECO:0007669"/>
    <property type="project" value="TreeGrafter"/>
</dbReference>
<dbReference type="GO" id="GO:0005737">
    <property type="term" value="C:cytoplasm"/>
    <property type="evidence" value="ECO:0007669"/>
    <property type="project" value="UniProtKB-SubCell"/>
</dbReference>
<evidence type="ECO:0000256" key="8">
    <source>
        <dbReference type="ARBA" id="ARBA00022490"/>
    </source>
</evidence>
<evidence type="ECO:0000256" key="4">
    <source>
        <dbReference type="ARBA" id="ARBA00004496"/>
    </source>
</evidence>
<keyword evidence="16 19" id="KW-0472">Membrane</keyword>
<dbReference type="GO" id="GO:0005509">
    <property type="term" value="F:calcium ion binding"/>
    <property type="evidence" value="ECO:0007669"/>
    <property type="project" value="UniProtKB-UniRule"/>
</dbReference>
<protein>
    <submittedName>
        <fullName evidence="22">Cadherin-2-like</fullName>
    </submittedName>
</protein>
<dbReference type="GO" id="GO:0044331">
    <property type="term" value="P:cell-cell adhesion mediated by cadherin"/>
    <property type="evidence" value="ECO:0007669"/>
    <property type="project" value="TreeGrafter"/>
</dbReference>
<dbReference type="GO" id="GO:0099634">
    <property type="term" value="C:postsynaptic specialization membrane"/>
    <property type="evidence" value="ECO:0007669"/>
    <property type="project" value="TreeGrafter"/>
</dbReference>
<dbReference type="GO" id="GO:0005912">
    <property type="term" value="C:adherens junction"/>
    <property type="evidence" value="ECO:0007669"/>
    <property type="project" value="UniProtKB-SubCell"/>
</dbReference>
<dbReference type="SMART" id="SM00112">
    <property type="entry name" value="CA"/>
    <property type="match status" value="4"/>
</dbReference>
<evidence type="ECO:0000259" key="20">
    <source>
        <dbReference type="PROSITE" id="PS50268"/>
    </source>
</evidence>
<evidence type="ECO:0000256" key="15">
    <source>
        <dbReference type="ARBA" id="ARBA00022949"/>
    </source>
</evidence>
<dbReference type="FunFam" id="2.60.40.60:FF:000019">
    <property type="entry name" value="Cadherin 2"/>
    <property type="match status" value="1"/>
</dbReference>
<dbReference type="InterPro" id="IPR015919">
    <property type="entry name" value="Cadherin-like_sf"/>
</dbReference>
<feature type="domain" description="Cadherin" evidence="20">
    <location>
        <begin position="488"/>
        <end position="585"/>
    </location>
</feature>
<dbReference type="GO" id="GO:0034332">
    <property type="term" value="P:adherens junction organization"/>
    <property type="evidence" value="ECO:0007669"/>
    <property type="project" value="TreeGrafter"/>
</dbReference>
<keyword evidence="7" id="KW-1003">Cell membrane</keyword>
<keyword evidence="10" id="KW-0479">Metal-binding</keyword>
<keyword evidence="17" id="KW-0325">Glycoprotein</keyword>
<dbReference type="GO" id="GO:0048787">
    <property type="term" value="C:presynaptic active zone membrane"/>
    <property type="evidence" value="ECO:0007669"/>
    <property type="project" value="TreeGrafter"/>
</dbReference>
<accession>A0AAJ7XGF7</accession>
<dbReference type="KEGG" id="pmrn:116955981"/>
<dbReference type="GO" id="GO:0007043">
    <property type="term" value="P:cell-cell junction assembly"/>
    <property type="evidence" value="ECO:0007669"/>
    <property type="project" value="TreeGrafter"/>
</dbReference>
<dbReference type="GO" id="GO:0014069">
    <property type="term" value="C:postsynaptic density"/>
    <property type="evidence" value="ECO:0007669"/>
    <property type="project" value="TreeGrafter"/>
</dbReference>
<dbReference type="PANTHER" id="PTHR24027:SF79">
    <property type="entry name" value="CADHERIN-2"/>
    <property type="match status" value="1"/>
</dbReference>
<sequence length="733" mass="78804">MAAAAGGSRGWSHGTVIICASIWVAFVFASCAADAVQVDSLKRVKRLWQAPTPQAKENAPKPYPIYVTTYVSDKLQFYPLTYRLEGPGASQEPRGLFTIDNDGKVWVTSVLDRETQSRYTMTVHAMDRSMSDVEEPANLVVDVEDENDCAPIFVLSSLSGTVDEMGPAGTFVMRLNATDADDPNTLNAMVVYSIESQPPGNPFLVNAQTGVITTQLANLDRELQETVTFVVKASDLQGAPLCLSTTATATVRLNDINDNWPVFDATMVAGKVAENKRDVTVAGLSVKDRDQTGSPNWRAVYRIVAGDELGQFAVRSVSDTNGGAVTVVKPLDFEVKERYTLLVAVANEVPFVGPSSETERTATVEISVTNEDEPPAFTPNPKEIYIEEQNAPGKQLDKLVARDPDLAQQGLPLRYQIASDPAHWVSVEPVTGVLTATASMDRESPFVKNSTYTVTVLAIQDGSPPSTGTSTVNIYLKDVNDNMPVVSVPGSAHACLPEDTSSSTAPVVLRATDADASPNGAPFTFELLNDPAGTVDRWNLRKNGTDSALLALKTAMLPPGYYNLSVLVRDQQGLGEPRRVPVRVCRCGGLLQGSACSGDSVGGIGLGWDALAAILFSVFAMLLFGLLCCLFCRSQKPRLLHLDDFGGMNAGLSSLVKYNEEGGKEHDKVVPMFTEADVEATAPGVHKGRLEFMDDGSVNGDSGHTNSGRWSNNGWAETTETITTTKVKQHARM</sequence>
<evidence type="ECO:0000256" key="16">
    <source>
        <dbReference type="ARBA" id="ARBA00023136"/>
    </source>
</evidence>
<dbReference type="GO" id="GO:0016477">
    <property type="term" value="P:cell migration"/>
    <property type="evidence" value="ECO:0007669"/>
    <property type="project" value="TreeGrafter"/>
</dbReference>
<evidence type="ECO:0000256" key="13">
    <source>
        <dbReference type="ARBA" id="ARBA00022837"/>
    </source>
</evidence>
<evidence type="ECO:0000256" key="18">
    <source>
        <dbReference type="PROSITE-ProRule" id="PRU00043"/>
    </source>
</evidence>
<keyword evidence="12" id="KW-0677">Repeat</keyword>
<evidence type="ECO:0000256" key="7">
    <source>
        <dbReference type="ARBA" id="ARBA00022475"/>
    </source>
</evidence>
<dbReference type="Gene3D" id="2.60.40.60">
    <property type="entry name" value="Cadherins"/>
    <property type="match status" value="5"/>
</dbReference>
<keyword evidence="15" id="KW-0965">Cell junction</keyword>
<feature type="domain" description="Cadherin" evidence="20">
    <location>
        <begin position="264"/>
        <end position="377"/>
    </location>
</feature>
<dbReference type="InterPro" id="IPR002126">
    <property type="entry name" value="Cadherin-like_dom"/>
</dbReference>
<dbReference type="GO" id="GO:0014704">
    <property type="term" value="C:intercalated disc"/>
    <property type="evidence" value="ECO:0007669"/>
    <property type="project" value="TreeGrafter"/>
</dbReference>
<dbReference type="CDD" id="cd11304">
    <property type="entry name" value="Cadherin_repeat"/>
    <property type="match status" value="5"/>
</dbReference>
<dbReference type="GO" id="GO:0008013">
    <property type="term" value="F:beta-catenin binding"/>
    <property type="evidence" value="ECO:0007669"/>
    <property type="project" value="TreeGrafter"/>
</dbReference>
<evidence type="ECO:0000256" key="19">
    <source>
        <dbReference type="SAM" id="Phobius"/>
    </source>
</evidence>
<dbReference type="PRINTS" id="PR00205">
    <property type="entry name" value="CADHERIN"/>
</dbReference>
<dbReference type="GO" id="GO:0042383">
    <property type="term" value="C:sarcolemma"/>
    <property type="evidence" value="ECO:0007669"/>
    <property type="project" value="UniProtKB-SubCell"/>
</dbReference>
<dbReference type="RefSeq" id="XP_032833257.1">
    <property type="nucleotide sequence ID" value="XM_032977366.1"/>
</dbReference>
<evidence type="ECO:0000256" key="1">
    <source>
        <dbReference type="ARBA" id="ARBA00004135"/>
    </source>
</evidence>
<evidence type="ECO:0000256" key="2">
    <source>
        <dbReference type="ARBA" id="ARBA00004241"/>
    </source>
</evidence>
<feature type="transmembrane region" description="Helical" evidence="19">
    <location>
        <begin position="610"/>
        <end position="632"/>
    </location>
</feature>
<dbReference type="FunFam" id="2.60.40.60:FF:000022">
    <property type="entry name" value="Cadherin 2"/>
    <property type="match status" value="1"/>
</dbReference>
<dbReference type="AlphaFoldDB" id="A0AAJ7XGF7"/>
<keyword evidence="8" id="KW-0963">Cytoplasm</keyword>
<gene>
    <name evidence="22" type="primary">LOC116955981</name>
</gene>
<keyword evidence="14" id="KW-0130">Cell adhesion</keyword>
<reference evidence="22" key="1">
    <citation type="submission" date="2025-08" db="UniProtKB">
        <authorList>
            <consortium name="RefSeq"/>
        </authorList>
    </citation>
    <scope>IDENTIFICATION</scope>
    <source>
        <tissue evidence="22">Sperm</tissue>
    </source>
</reference>
<evidence type="ECO:0000313" key="22">
    <source>
        <dbReference type="RefSeq" id="XP_032833257.1"/>
    </source>
</evidence>
<dbReference type="Proteomes" id="UP001318040">
    <property type="component" value="Chromosome 63"/>
</dbReference>
<keyword evidence="9 19" id="KW-0812">Transmembrane</keyword>
<evidence type="ECO:0000256" key="6">
    <source>
        <dbReference type="ARBA" id="ARBA00004568"/>
    </source>
</evidence>
<dbReference type="GO" id="GO:0030027">
    <property type="term" value="C:lamellipodium"/>
    <property type="evidence" value="ECO:0007669"/>
    <property type="project" value="TreeGrafter"/>
</dbReference>
<evidence type="ECO:0000256" key="11">
    <source>
        <dbReference type="ARBA" id="ARBA00022729"/>
    </source>
</evidence>
<evidence type="ECO:0000256" key="10">
    <source>
        <dbReference type="ARBA" id="ARBA00022723"/>
    </source>
</evidence>
<dbReference type="Pfam" id="PF00028">
    <property type="entry name" value="Cadherin"/>
    <property type="match status" value="4"/>
</dbReference>
<dbReference type="PROSITE" id="PS00232">
    <property type="entry name" value="CADHERIN_1"/>
    <property type="match status" value="2"/>
</dbReference>
<comment type="subcellular location">
    <subcellularLocation>
        <location evidence="5">Cell junction</location>
        <location evidence="5">Adherens junction</location>
    </subcellularLocation>
    <subcellularLocation>
        <location evidence="6">Cell junction</location>
        <location evidence="6">Desmosome</location>
    </subcellularLocation>
    <subcellularLocation>
        <location evidence="1">Cell membrane</location>
        <location evidence="1">Sarcolemma</location>
    </subcellularLocation>
    <subcellularLocation>
        <location evidence="3">Cell membrane</location>
        <topology evidence="3">Single-pass type I membrane protein</topology>
    </subcellularLocation>
    <subcellularLocation>
        <location evidence="2">Cell surface</location>
    </subcellularLocation>
    <subcellularLocation>
        <location evidence="4">Cytoplasm</location>
    </subcellularLocation>
</comment>
<evidence type="ECO:0000256" key="12">
    <source>
        <dbReference type="ARBA" id="ARBA00022737"/>
    </source>
</evidence>
<evidence type="ECO:0000256" key="14">
    <source>
        <dbReference type="ARBA" id="ARBA00022889"/>
    </source>
</evidence>
<dbReference type="FunFam" id="2.60.40.60:FF:000011">
    <property type="entry name" value="Cadherin 1"/>
    <property type="match status" value="1"/>
</dbReference>
<dbReference type="PANTHER" id="PTHR24027">
    <property type="entry name" value="CADHERIN-23"/>
    <property type="match status" value="1"/>
</dbReference>
<dbReference type="GO" id="GO:0009986">
    <property type="term" value="C:cell surface"/>
    <property type="evidence" value="ECO:0007669"/>
    <property type="project" value="UniProtKB-SubCell"/>
</dbReference>
<dbReference type="GO" id="GO:0007156">
    <property type="term" value="P:homophilic cell adhesion via plasma membrane adhesion molecules"/>
    <property type="evidence" value="ECO:0007669"/>
    <property type="project" value="InterPro"/>
</dbReference>
<feature type="domain" description="Cadherin" evidence="20">
    <location>
        <begin position="57"/>
        <end position="153"/>
    </location>
</feature>
<dbReference type="GeneID" id="116955981"/>
<keyword evidence="11" id="KW-0732">Signal</keyword>
<dbReference type="InterPro" id="IPR020894">
    <property type="entry name" value="Cadherin_CS"/>
</dbReference>
<dbReference type="PROSITE" id="PS50268">
    <property type="entry name" value="CADHERIN_2"/>
    <property type="match status" value="5"/>
</dbReference>
<dbReference type="GO" id="GO:0043005">
    <property type="term" value="C:neuron projection"/>
    <property type="evidence" value="ECO:0007669"/>
    <property type="project" value="TreeGrafter"/>
</dbReference>
<feature type="domain" description="Cadherin" evidence="20">
    <location>
        <begin position="154"/>
        <end position="263"/>
    </location>
</feature>
<dbReference type="GO" id="GO:0030057">
    <property type="term" value="C:desmosome"/>
    <property type="evidence" value="ECO:0007669"/>
    <property type="project" value="UniProtKB-SubCell"/>
</dbReference>
<keyword evidence="21" id="KW-1185">Reference proteome</keyword>